<dbReference type="InParanoid" id="A7SEH5"/>
<keyword evidence="2" id="KW-1185">Reference proteome</keyword>
<evidence type="ECO:0000313" key="1">
    <source>
        <dbReference type="EMBL" id="EDO37861.1"/>
    </source>
</evidence>
<dbReference type="HOGENOM" id="CLU_1471377_0_0_1"/>
<name>A7SEH5_NEMVE</name>
<protein>
    <submittedName>
        <fullName evidence="1">Uncharacterized protein</fullName>
    </submittedName>
</protein>
<dbReference type="eggNOG" id="ENOG502SRD7">
    <property type="taxonomic scope" value="Eukaryota"/>
</dbReference>
<feature type="non-terminal residue" evidence="1">
    <location>
        <position position="1"/>
    </location>
</feature>
<dbReference type="STRING" id="45351.A7SEH5"/>
<proteinExistence type="predicted"/>
<dbReference type="AlphaFoldDB" id="A7SEH5"/>
<accession>A7SEH5</accession>
<reference evidence="1 2" key="1">
    <citation type="journal article" date="2007" name="Science">
        <title>Sea anemone genome reveals ancestral eumetazoan gene repertoire and genomic organization.</title>
        <authorList>
            <person name="Putnam N.H."/>
            <person name="Srivastava M."/>
            <person name="Hellsten U."/>
            <person name="Dirks B."/>
            <person name="Chapman J."/>
            <person name="Salamov A."/>
            <person name="Terry A."/>
            <person name="Shapiro H."/>
            <person name="Lindquist E."/>
            <person name="Kapitonov V.V."/>
            <person name="Jurka J."/>
            <person name="Genikhovich G."/>
            <person name="Grigoriev I.V."/>
            <person name="Lucas S.M."/>
            <person name="Steele R.E."/>
            <person name="Finnerty J.R."/>
            <person name="Technau U."/>
            <person name="Martindale M.Q."/>
            <person name="Rokhsar D.S."/>
        </authorList>
    </citation>
    <scope>NUCLEOTIDE SEQUENCE [LARGE SCALE GENOMIC DNA]</scope>
    <source>
        <strain evidence="2">CH2 X CH6</strain>
    </source>
</reference>
<gene>
    <name evidence="1" type="ORF">NEMVEDRAFT_v1g115395</name>
</gene>
<organism evidence="1 2">
    <name type="scientific">Nematostella vectensis</name>
    <name type="common">Starlet sea anemone</name>
    <dbReference type="NCBI Taxonomy" id="45351"/>
    <lineage>
        <taxon>Eukaryota</taxon>
        <taxon>Metazoa</taxon>
        <taxon>Cnidaria</taxon>
        <taxon>Anthozoa</taxon>
        <taxon>Hexacorallia</taxon>
        <taxon>Actiniaria</taxon>
        <taxon>Edwardsiidae</taxon>
        <taxon>Nematostella</taxon>
    </lineage>
</organism>
<evidence type="ECO:0000313" key="2">
    <source>
        <dbReference type="Proteomes" id="UP000001593"/>
    </source>
</evidence>
<dbReference type="Proteomes" id="UP000001593">
    <property type="component" value="Unassembled WGS sequence"/>
</dbReference>
<sequence>GYTGPITRNCVESITGAVVVSMLSRRLLVLKQFRKGLELYGLADIVSKYPEVAKSLFVIGEQKPVDANYLLSVLKPVYSPTGTSRRSKEEDIMDYFQDFIVSLEDEKICVSGVMWWLTGQKHQKKGMSITVRFDHCCKERSPKHTVRYPLVGDCGKEVTFLVAHMLTSESFKDILLTGCCKGQSFSRA</sequence>
<dbReference type="EMBL" id="DS469637">
    <property type="protein sequence ID" value="EDO37861.1"/>
    <property type="molecule type" value="Genomic_DNA"/>
</dbReference>
<dbReference type="OMA" id="NHNCEAD"/>
<dbReference type="PhylomeDB" id="A7SEH5"/>